<feature type="coiled-coil region" evidence="6">
    <location>
        <begin position="371"/>
        <end position="398"/>
    </location>
</feature>
<keyword evidence="7" id="KW-0472">Membrane</keyword>
<keyword evidence="6" id="KW-0175">Coiled coil</keyword>
<evidence type="ECO:0000256" key="7">
    <source>
        <dbReference type="SAM" id="Phobius"/>
    </source>
</evidence>
<dbReference type="InterPro" id="IPR003594">
    <property type="entry name" value="HATPase_dom"/>
</dbReference>
<evidence type="ECO:0000256" key="4">
    <source>
        <dbReference type="ARBA" id="ARBA00023012"/>
    </source>
</evidence>
<organism evidence="10 11">
    <name type="scientific">Pacificimonas flava</name>
    <dbReference type="NCBI Taxonomy" id="1234595"/>
    <lineage>
        <taxon>Bacteria</taxon>
        <taxon>Pseudomonadati</taxon>
        <taxon>Pseudomonadota</taxon>
        <taxon>Alphaproteobacteria</taxon>
        <taxon>Sphingomonadales</taxon>
        <taxon>Sphingosinicellaceae</taxon>
        <taxon>Pacificimonas</taxon>
    </lineage>
</organism>
<dbReference type="InterPro" id="IPR019734">
    <property type="entry name" value="TPR_rpt"/>
</dbReference>
<evidence type="ECO:0000256" key="5">
    <source>
        <dbReference type="PROSITE-ProRule" id="PRU00339"/>
    </source>
</evidence>
<keyword evidence="4" id="KW-0902">Two-component regulatory system</keyword>
<comment type="catalytic activity">
    <reaction evidence="1">
        <text>ATP + protein L-histidine = ADP + protein N-phospho-L-histidine.</text>
        <dbReference type="EC" id="2.7.13.3"/>
    </reaction>
</comment>
<gene>
    <name evidence="10" type="ORF">B5C34_13020</name>
</gene>
<evidence type="ECO:0000313" key="10">
    <source>
        <dbReference type="EMBL" id="OWV34288.1"/>
    </source>
</evidence>
<feature type="repeat" description="TPR" evidence="5">
    <location>
        <begin position="123"/>
        <end position="156"/>
    </location>
</feature>
<evidence type="ECO:0000256" key="1">
    <source>
        <dbReference type="ARBA" id="ARBA00000085"/>
    </source>
</evidence>
<sequence length="825" mass="89191">MSFSWRAFAGLWTAFLLLTATLAPAVLAQRPDEGSAATLEDLLGRAEQASGADPAAAKAALDQAREALVSIPDEDTRDVFLARILTLESSNRMLFNDLDPVEADLQEAITLLQRVQPDGRHLGDALRSLAAYYLRTGQYAEALTAAQRAYSILREDEGAAKSQSLSLQIIGALYRLAGDYERALRYFSEAADVYQGDPLIDLAVQNNIGFTLTAMDRDAEAIEAYAQARANARALGNPVYEARILTNLAGSQLHAGQLDQAAATARTAARLTAAPGGENWRPFVAGVQAQIAAERGDLQRAATLFEDTFAGRDLSETDTPFRDFHETAAETYRQLGRSELALQHLAALKRLDDEAAEVTASAANALAAAQFDFANQELEIARLRAGQLERDVQLAEQEAVANQRIAVIVGIGAAIIVLLLLVVQRNIQRRRDEVHAANVELERTNTDLEKALAAKSEFLATTSHEIRTPLNGILGMTQIMLADGKLADMVRERVELVHGAGTTMKAIVDDILDVAKLDSGKIQIREAPFALRQTIREVAEVFADEARGRGVEFICNLDDCPERAIGDEQRVRQIVFNLVSNAVKFTNEGRVEVTARRASEADDDLLVTVSDTGVGIPPDQLDTIFSPFHQVDSSRTRQFSGTGLGLTISREFTHSMGGELAVASELGAGSTFSLRVPLKLTEANEPVADSPEEGGAASGEQSVVFAFGALTAAIMRRAFEGEGLDPQLVETLPEFQKLASDPQTKAAYLVYNSVVQAEIEPTLRALRDARPGLPVYLLGVPESELVGLRDLATDHITELARVSVLINRDGGNADNSRSQRSIEVS</sequence>
<dbReference type="FunFam" id="3.30.565.10:FF:000010">
    <property type="entry name" value="Sensor histidine kinase RcsC"/>
    <property type="match status" value="1"/>
</dbReference>
<dbReference type="InterPro" id="IPR011990">
    <property type="entry name" value="TPR-like_helical_dom_sf"/>
</dbReference>
<dbReference type="PANTHER" id="PTHR45339">
    <property type="entry name" value="HYBRID SIGNAL TRANSDUCTION HISTIDINE KINASE J"/>
    <property type="match status" value="1"/>
</dbReference>
<dbReference type="SUPFAM" id="SSF55874">
    <property type="entry name" value="ATPase domain of HSP90 chaperone/DNA topoisomerase II/histidine kinase"/>
    <property type="match status" value="1"/>
</dbReference>
<reference evidence="11" key="1">
    <citation type="submission" date="2017-05" db="EMBL/GenBank/DDBJ databases">
        <authorList>
            <person name="Lin X."/>
        </authorList>
    </citation>
    <scope>NUCLEOTIDE SEQUENCE [LARGE SCALE GENOMIC DNA]</scope>
    <source>
        <strain evidence="11">JLT2012</strain>
    </source>
</reference>
<dbReference type="Gene3D" id="1.10.287.130">
    <property type="match status" value="1"/>
</dbReference>
<name>A0A219B941_9SPHN</name>
<evidence type="ECO:0000259" key="9">
    <source>
        <dbReference type="PROSITE" id="PS50109"/>
    </source>
</evidence>
<dbReference type="EMBL" id="NFZT01000001">
    <property type="protein sequence ID" value="OWV34288.1"/>
    <property type="molecule type" value="Genomic_DNA"/>
</dbReference>
<evidence type="ECO:0000256" key="2">
    <source>
        <dbReference type="ARBA" id="ARBA00012438"/>
    </source>
</evidence>
<proteinExistence type="predicted"/>
<dbReference type="Pfam" id="PF00512">
    <property type="entry name" value="HisKA"/>
    <property type="match status" value="1"/>
</dbReference>
<dbReference type="InterPro" id="IPR036890">
    <property type="entry name" value="HATPase_C_sf"/>
</dbReference>
<dbReference type="SUPFAM" id="SSF81901">
    <property type="entry name" value="HCP-like"/>
    <property type="match status" value="1"/>
</dbReference>
<evidence type="ECO:0000313" key="11">
    <source>
        <dbReference type="Proteomes" id="UP000198462"/>
    </source>
</evidence>
<dbReference type="OrthoDB" id="9801651at2"/>
<dbReference type="InterPro" id="IPR004358">
    <property type="entry name" value="Sig_transdc_His_kin-like_C"/>
</dbReference>
<dbReference type="Proteomes" id="UP000198462">
    <property type="component" value="Unassembled WGS sequence"/>
</dbReference>
<dbReference type="RefSeq" id="WP_088712988.1">
    <property type="nucleotide sequence ID" value="NZ_NFZT01000001.1"/>
</dbReference>
<dbReference type="InterPro" id="IPR036097">
    <property type="entry name" value="HisK_dim/P_sf"/>
</dbReference>
<dbReference type="SMART" id="SM00028">
    <property type="entry name" value="TPR"/>
    <property type="match status" value="4"/>
</dbReference>
<keyword evidence="5" id="KW-0802">TPR repeat</keyword>
<keyword evidence="7" id="KW-1133">Transmembrane helix</keyword>
<dbReference type="InterPro" id="IPR005467">
    <property type="entry name" value="His_kinase_dom"/>
</dbReference>
<dbReference type="Pfam" id="PF02518">
    <property type="entry name" value="HATPase_c"/>
    <property type="match status" value="1"/>
</dbReference>
<dbReference type="Pfam" id="PF13424">
    <property type="entry name" value="TPR_12"/>
    <property type="match status" value="1"/>
</dbReference>
<keyword evidence="11" id="KW-1185">Reference proteome</keyword>
<dbReference type="SMART" id="SM00387">
    <property type="entry name" value="HATPase_c"/>
    <property type="match status" value="1"/>
</dbReference>
<dbReference type="SMART" id="SM00388">
    <property type="entry name" value="HisKA"/>
    <property type="match status" value="1"/>
</dbReference>
<dbReference type="EC" id="2.7.13.3" evidence="2"/>
<evidence type="ECO:0000256" key="3">
    <source>
        <dbReference type="ARBA" id="ARBA00022553"/>
    </source>
</evidence>
<dbReference type="PROSITE" id="PS50109">
    <property type="entry name" value="HIS_KIN"/>
    <property type="match status" value="1"/>
</dbReference>
<dbReference type="Gene3D" id="3.30.565.10">
    <property type="entry name" value="Histidine kinase-like ATPase, C-terminal domain"/>
    <property type="match status" value="1"/>
</dbReference>
<feature type="transmembrane region" description="Helical" evidence="7">
    <location>
        <begin position="405"/>
        <end position="423"/>
    </location>
</feature>
<keyword evidence="7" id="KW-0812">Transmembrane</keyword>
<dbReference type="PROSITE" id="PS50005">
    <property type="entry name" value="TPR"/>
    <property type="match status" value="2"/>
</dbReference>
<dbReference type="AlphaFoldDB" id="A0A219B941"/>
<accession>A0A219B941</accession>
<dbReference type="PRINTS" id="PR00344">
    <property type="entry name" value="BCTRLSENSOR"/>
</dbReference>
<dbReference type="SUPFAM" id="SSF47384">
    <property type="entry name" value="Homodimeric domain of signal transducing histidine kinase"/>
    <property type="match status" value="1"/>
</dbReference>
<feature type="repeat" description="TPR" evidence="5">
    <location>
        <begin position="164"/>
        <end position="197"/>
    </location>
</feature>
<feature type="chain" id="PRO_5012397562" description="histidine kinase" evidence="8">
    <location>
        <begin position="29"/>
        <end position="825"/>
    </location>
</feature>
<dbReference type="InterPro" id="IPR003661">
    <property type="entry name" value="HisK_dim/P_dom"/>
</dbReference>
<feature type="domain" description="Histidine kinase" evidence="9">
    <location>
        <begin position="461"/>
        <end position="680"/>
    </location>
</feature>
<dbReference type="Gene3D" id="1.25.40.10">
    <property type="entry name" value="Tetratricopeptide repeat domain"/>
    <property type="match status" value="2"/>
</dbReference>
<dbReference type="GO" id="GO:0000155">
    <property type="term" value="F:phosphorelay sensor kinase activity"/>
    <property type="evidence" value="ECO:0007669"/>
    <property type="project" value="InterPro"/>
</dbReference>
<comment type="caution">
    <text evidence="10">The sequence shown here is derived from an EMBL/GenBank/DDBJ whole genome shotgun (WGS) entry which is preliminary data.</text>
</comment>
<dbReference type="CDD" id="cd16922">
    <property type="entry name" value="HATPase_EvgS-ArcB-TorS-like"/>
    <property type="match status" value="1"/>
</dbReference>
<dbReference type="CDD" id="cd00082">
    <property type="entry name" value="HisKA"/>
    <property type="match status" value="1"/>
</dbReference>
<evidence type="ECO:0000256" key="8">
    <source>
        <dbReference type="SAM" id="SignalP"/>
    </source>
</evidence>
<protein>
    <recommendedName>
        <fullName evidence="2">histidine kinase</fullName>
        <ecNumber evidence="2">2.7.13.3</ecNumber>
    </recommendedName>
</protein>
<dbReference type="SUPFAM" id="SSF48452">
    <property type="entry name" value="TPR-like"/>
    <property type="match status" value="1"/>
</dbReference>
<evidence type="ECO:0000256" key="6">
    <source>
        <dbReference type="SAM" id="Coils"/>
    </source>
</evidence>
<keyword evidence="3" id="KW-0597">Phosphoprotein</keyword>
<dbReference type="PANTHER" id="PTHR45339:SF1">
    <property type="entry name" value="HYBRID SIGNAL TRANSDUCTION HISTIDINE KINASE J"/>
    <property type="match status" value="1"/>
</dbReference>
<feature type="signal peptide" evidence="8">
    <location>
        <begin position="1"/>
        <end position="28"/>
    </location>
</feature>
<keyword evidence="8" id="KW-0732">Signal</keyword>